<dbReference type="GO" id="GO:0005886">
    <property type="term" value="C:plasma membrane"/>
    <property type="evidence" value="ECO:0007669"/>
    <property type="project" value="TreeGrafter"/>
</dbReference>
<dbReference type="InterPro" id="IPR012349">
    <property type="entry name" value="Split_barrel_FMN-bd"/>
</dbReference>
<dbReference type="AlphaFoldDB" id="A0A917RS63"/>
<evidence type="ECO:0000256" key="1">
    <source>
        <dbReference type="ARBA" id="ARBA00008710"/>
    </source>
</evidence>
<dbReference type="RefSeq" id="WP_058853286.1">
    <property type="nucleotide sequence ID" value="NZ_BMMH01000008.1"/>
</dbReference>
<organism evidence="3 4">
    <name type="scientific">Nocardia jinanensis</name>
    <dbReference type="NCBI Taxonomy" id="382504"/>
    <lineage>
        <taxon>Bacteria</taxon>
        <taxon>Bacillati</taxon>
        <taxon>Actinomycetota</taxon>
        <taxon>Actinomycetes</taxon>
        <taxon>Mycobacteriales</taxon>
        <taxon>Nocardiaceae</taxon>
        <taxon>Nocardia</taxon>
    </lineage>
</organism>
<comment type="catalytic activity">
    <reaction evidence="2">
        <text>oxidized coenzyme F420-(gamma-L-Glu)(n) + a quinol + H(+) = reduced coenzyme F420-(gamma-L-Glu)(n) + a quinone</text>
        <dbReference type="Rhea" id="RHEA:39663"/>
        <dbReference type="Rhea" id="RHEA-COMP:12939"/>
        <dbReference type="Rhea" id="RHEA-COMP:14378"/>
        <dbReference type="ChEBI" id="CHEBI:15378"/>
        <dbReference type="ChEBI" id="CHEBI:24646"/>
        <dbReference type="ChEBI" id="CHEBI:132124"/>
        <dbReference type="ChEBI" id="CHEBI:133980"/>
        <dbReference type="ChEBI" id="CHEBI:139511"/>
    </reaction>
</comment>
<dbReference type="EMBL" id="BMMH01000008">
    <property type="protein sequence ID" value="GGL22418.1"/>
    <property type="molecule type" value="Genomic_DNA"/>
</dbReference>
<evidence type="ECO:0000313" key="4">
    <source>
        <dbReference type="Proteomes" id="UP000638263"/>
    </source>
</evidence>
<reference evidence="3" key="1">
    <citation type="journal article" date="2014" name="Int. J. Syst. Evol. Microbiol.">
        <title>Complete genome sequence of Corynebacterium casei LMG S-19264T (=DSM 44701T), isolated from a smear-ripened cheese.</title>
        <authorList>
            <consortium name="US DOE Joint Genome Institute (JGI-PGF)"/>
            <person name="Walter F."/>
            <person name="Albersmeier A."/>
            <person name="Kalinowski J."/>
            <person name="Ruckert C."/>
        </authorList>
    </citation>
    <scope>NUCLEOTIDE SEQUENCE</scope>
    <source>
        <strain evidence="3">CGMCC 4.3508</strain>
    </source>
</reference>
<proteinExistence type="inferred from homology"/>
<evidence type="ECO:0000256" key="2">
    <source>
        <dbReference type="ARBA" id="ARBA00049106"/>
    </source>
</evidence>
<evidence type="ECO:0008006" key="5">
    <source>
        <dbReference type="Google" id="ProtNLM"/>
    </source>
</evidence>
<comment type="caution">
    <text evidence="3">The sequence shown here is derived from an EMBL/GenBank/DDBJ whole genome shotgun (WGS) entry which is preliminary data.</text>
</comment>
<dbReference type="InterPro" id="IPR004378">
    <property type="entry name" value="F420H2_quin_Rdtase"/>
</dbReference>
<protein>
    <recommendedName>
        <fullName evidence="5">Nitroreductase family deazaflavin-dependent oxidoreductase</fullName>
    </recommendedName>
</protein>
<dbReference type="PANTHER" id="PTHR39428">
    <property type="entry name" value="F420H(2)-DEPENDENT QUINONE REDUCTASE RV1261C"/>
    <property type="match status" value="1"/>
</dbReference>
<evidence type="ECO:0000313" key="3">
    <source>
        <dbReference type="EMBL" id="GGL22418.1"/>
    </source>
</evidence>
<sequence length="168" mass="18331">MTTPFPQRQWGSPESPPARLANRFAGTRIGSKVIRALTPLDRRVLERTDARYTVLGPIGAPVILLTTTGRRSGQQRTQPLLCVHDGATLYVIGSNFGGAHHPAWTANLLADPNAIVSIAGKRIPVTAARVEGAAAESIFERFVEITGAYAAYRQRTDRELRIFALTRV</sequence>
<accession>A0A917RS63</accession>
<comment type="similarity">
    <text evidence="1">Belongs to the F420H(2)-dependent quinone reductase family.</text>
</comment>
<dbReference type="GO" id="GO:0016491">
    <property type="term" value="F:oxidoreductase activity"/>
    <property type="evidence" value="ECO:0007669"/>
    <property type="project" value="InterPro"/>
</dbReference>
<keyword evidence="4" id="KW-1185">Reference proteome</keyword>
<dbReference type="Proteomes" id="UP000638263">
    <property type="component" value="Unassembled WGS sequence"/>
</dbReference>
<dbReference type="PANTHER" id="PTHR39428:SF1">
    <property type="entry name" value="F420H(2)-DEPENDENT QUINONE REDUCTASE RV1261C"/>
    <property type="match status" value="1"/>
</dbReference>
<name>A0A917RS63_9NOCA</name>
<dbReference type="Pfam" id="PF04075">
    <property type="entry name" value="F420H2_quin_red"/>
    <property type="match status" value="1"/>
</dbReference>
<gene>
    <name evidence="3" type="ORF">GCM10011588_41760</name>
</gene>
<reference evidence="3" key="2">
    <citation type="submission" date="2020-09" db="EMBL/GenBank/DDBJ databases">
        <authorList>
            <person name="Sun Q."/>
            <person name="Zhou Y."/>
        </authorList>
    </citation>
    <scope>NUCLEOTIDE SEQUENCE</scope>
    <source>
        <strain evidence="3">CGMCC 4.3508</strain>
    </source>
</reference>
<dbReference type="NCBIfam" id="TIGR00026">
    <property type="entry name" value="hi_GC_TIGR00026"/>
    <property type="match status" value="1"/>
</dbReference>
<dbReference type="Gene3D" id="2.30.110.10">
    <property type="entry name" value="Electron Transport, Fmn-binding Protein, Chain A"/>
    <property type="match status" value="1"/>
</dbReference>
<dbReference type="GO" id="GO:0070967">
    <property type="term" value="F:coenzyme F420 binding"/>
    <property type="evidence" value="ECO:0007669"/>
    <property type="project" value="TreeGrafter"/>
</dbReference>